<dbReference type="AlphaFoldDB" id="A0A085WEL8"/>
<dbReference type="EMBL" id="JMCB01000011">
    <property type="protein sequence ID" value="KFE66131.1"/>
    <property type="molecule type" value="Genomic_DNA"/>
</dbReference>
<evidence type="ECO:0000256" key="1">
    <source>
        <dbReference type="SAM" id="MobiDB-lite"/>
    </source>
</evidence>
<feature type="region of interest" description="Disordered" evidence="1">
    <location>
        <begin position="1"/>
        <end position="62"/>
    </location>
</feature>
<protein>
    <submittedName>
        <fullName evidence="2">Uncharacterized protein</fullName>
    </submittedName>
</protein>
<organism evidence="2 3">
    <name type="scientific">Hyalangium minutum</name>
    <dbReference type="NCBI Taxonomy" id="394096"/>
    <lineage>
        <taxon>Bacteria</taxon>
        <taxon>Pseudomonadati</taxon>
        <taxon>Myxococcota</taxon>
        <taxon>Myxococcia</taxon>
        <taxon>Myxococcales</taxon>
        <taxon>Cystobacterineae</taxon>
        <taxon>Archangiaceae</taxon>
        <taxon>Hyalangium</taxon>
    </lineage>
</organism>
<name>A0A085WEL8_9BACT</name>
<evidence type="ECO:0000313" key="2">
    <source>
        <dbReference type="EMBL" id="KFE66131.1"/>
    </source>
</evidence>
<reference evidence="2 3" key="1">
    <citation type="submission" date="2014-04" db="EMBL/GenBank/DDBJ databases">
        <title>Genome assembly of Hyalangium minutum DSM 14724.</title>
        <authorList>
            <person name="Sharma G."/>
            <person name="Subramanian S."/>
        </authorList>
    </citation>
    <scope>NUCLEOTIDE SEQUENCE [LARGE SCALE GENOMIC DNA]</scope>
    <source>
        <strain evidence="2 3">DSM 14724</strain>
    </source>
</reference>
<proteinExistence type="predicted"/>
<accession>A0A085WEL8</accession>
<evidence type="ECO:0000313" key="3">
    <source>
        <dbReference type="Proteomes" id="UP000028725"/>
    </source>
</evidence>
<gene>
    <name evidence="2" type="ORF">DB31_1196</name>
</gene>
<keyword evidence="3" id="KW-1185">Reference proteome</keyword>
<sequence length="91" mass="9760">MLTPDHDVCAADGHPPEPQTHGHAHGPECQPNRSGAPQRHSHGPGLCAPHVSDKARGEGSSAATRMAVRFMTMRMPLRCFMEALSFAGEFS</sequence>
<comment type="caution">
    <text evidence="2">The sequence shown here is derived from an EMBL/GenBank/DDBJ whole genome shotgun (WGS) entry which is preliminary data.</text>
</comment>
<dbReference type="Proteomes" id="UP000028725">
    <property type="component" value="Unassembled WGS sequence"/>
</dbReference>